<evidence type="ECO:0000259" key="9">
    <source>
        <dbReference type="PROSITE" id="PS50089"/>
    </source>
</evidence>
<organism evidence="10 11">
    <name type="scientific">Dunaliella salina</name>
    <name type="common">Green alga</name>
    <name type="synonym">Protococcus salinus</name>
    <dbReference type="NCBI Taxonomy" id="3046"/>
    <lineage>
        <taxon>Eukaryota</taxon>
        <taxon>Viridiplantae</taxon>
        <taxon>Chlorophyta</taxon>
        <taxon>core chlorophytes</taxon>
        <taxon>Chlorophyceae</taxon>
        <taxon>CS clade</taxon>
        <taxon>Chlamydomonadales</taxon>
        <taxon>Dunaliellaceae</taxon>
        <taxon>Dunaliella</taxon>
    </lineage>
</organism>
<feature type="domain" description="RING-type" evidence="9">
    <location>
        <begin position="20"/>
        <end position="43"/>
    </location>
</feature>
<sequence length="53" mass="6191">MLLLVIVFFHADNPKTFTACGHHFHVPCLFEWIERKDTCPICESKLQFEGLDI</sequence>
<keyword evidence="6" id="KW-0833">Ubl conjugation pathway</keyword>
<dbReference type="PANTHER" id="PTHR46463:SF10">
    <property type="entry name" value="OS01G0926200 PROTEIN"/>
    <property type="match status" value="1"/>
</dbReference>
<gene>
    <name evidence="10" type="ORF">DUNSADRAFT_7254</name>
</gene>
<evidence type="ECO:0000256" key="2">
    <source>
        <dbReference type="ARBA" id="ARBA00012483"/>
    </source>
</evidence>
<reference evidence="10" key="1">
    <citation type="submission" date="2017-08" db="EMBL/GenBank/DDBJ databases">
        <authorList>
            <person name="Polle J.E."/>
            <person name="Barry K."/>
            <person name="Cushman J."/>
            <person name="Schmutz J."/>
            <person name="Tran D."/>
            <person name="Hathwaick L.T."/>
            <person name="Yim W.C."/>
            <person name="Jenkins J."/>
            <person name="Mckie-Krisberg Z.M."/>
            <person name="Prochnik S."/>
            <person name="Lindquist E."/>
            <person name="Dockter R.B."/>
            <person name="Adam C."/>
            <person name="Molina H."/>
            <person name="Bunkerborg J."/>
            <person name="Jin E."/>
            <person name="Buchheim M."/>
            <person name="Magnuson J."/>
        </authorList>
    </citation>
    <scope>NUCLEOTIDE SEQUENCE</scope>
    <source>
        <strain evidence="10">CCAP 19/18</strain>
    </source>
</reference>
<evidence type="ECO:0000256" key="1">
    <source>
        <dbReference type="ARBA" id="ARBA00000900"/>
    </source>
</evidence>
<dbReference type="PROSITE" id="PS50089">
    <property type="entry name" value="ZF_RING_2"/>
    <property type="match status" value="1"/>
</dbReference>
<evidence type="ECO:0000256" key="6">
    <source>
        <dbReference type="ARBA" id="ARBA00022786"/>
    </source>
</evidence>
<evidence type="ECO:0000256" key="8">
    <source>
        <dbReference type="PROSITE-ProRule" id="PRU00175"/>
    </source>
</evidence>
<keyword evidence="7" id="KW-0862">Zinc</keyword>
<evidence type="ECO:0000313" key="11">
    <source>
        <dbReference type="Proteomes" id="UP000815325"/>
    </source>
</evidence>
<evidence type="ECO:0000256" key="4">
    <source>
        <dbReference type="ARBA" id="ARBA00022723"/>
    </source>
</evidence>
<comment type="catalytic activity">
    <reaction evidence="1">
        <text>S-ubiquitinyl-[E2 ubiquitin-conjugating enzyme]-L-cysteine + [acceptor protein]-L-lysine = [E2 ubiquitin-conjugating enzyme]-L-cysteine + N(6)-ubiquitinyl-[acceptor protein]-L-lysine.</text>
        <dbReference type="EC" id="2.3.2.27"/>
    </reaction>
</comment>
<dbReference type="InterPro" id="IPR001841">
    <property type="entry name" value="Znf_RING"/>
</dbReference>
<dbReference type="Proteomes" id="UP000815325">
    <property type="component" value="Unassembled WGS sequence"/>
</dbReference>
<keyword evidence="4" id="KW-0479">Metal-binding</keyword>
<keyword evidence="3" id="KW-0808">Transferase</keyword>
<dbReference type="SUPFAM" id="SSF57850">
    <property type="entry name" value="RING/U-box"/>
    <property type="match status" value="1"/>
</dbReference>
<evidence type="ECO:0000313" key="10">
    <source>
        <dbReference type="EMBL" id="KAF5825738.1"/>
    </source>
</evidence>
<keyword evidence="5 8" id="KW-0863">Zinc-finger</keyword>
<dbReference type="Gene3D" id="3.30.40.10">
    <property type="entry name" value="Zinc/RING finger domain, C3HC4 (zinc finger)"/>
    <property type="match status" value="1"/>
</dbReference>
<comment type="caution">
    <text evidence="10">The sequence shown here is derived from an EMBL/GenBank/DDBJ whole genome shotgun (WGS) entry which is preliminary data.</text>
</comment>
<evidence type="ECO:0000256" key="5">
    <source>
        <dbReference type="ARBA" id="ARBA00022771"/>
    </source>
</evidence>
<proteinExistence type="predicted"/>
<dbReference type="PANTHER" id="PTHR46463">
    <property type="entry name" value="ZINC FINGER, RING/FYVE/PHD-TYPE"/>
    <property type="match status" value="1"/>
</dbReference>
<dbReference type="Pfam" id="PF13639">
    <property type="entry name" value="zf-RING_2"/>
    <property type="match status" value="1"/>
</dbReference>
<dbReference type="InterPro" id="IPR013083">
    <property type="entry name" value="Znf_RING/FYVE/PHD"/>
</dbReference>
<keyword evidence="11" id="KW-1185">Reference proteome</keyword>
<name>A0ABQ7FTF6_DUNSA</name>
<accession>A0ABQ7FTF6</accession>
<evidence type="ECO:0000256" key="7">
    <source>
        <dbReference type="ARBA" id="ARBA00022833"/>
    </source>
</evidence>
<protein>
    <recommendedName>
        <fullName evidence="2">RING-type E3 ubiquitin transferase</fullName>
        <ecNumber evidence="2">2.3.2.27</ecNumber>
    </recommendedName>
</protein>
<dbReference type="EC" id="2.3.2.27" evidence="2"/>
<dbReference type="EMBL" id="MU072087">
    <property type="protein sequence ID" value="KAF5825738.1"/>
    <property type="molecule type" value="Genomic_DNA"/>
</dbReference>
<evidence type="ECO:0000256" key="3">
    <source>
        <dbReference type="ARBA" id="ARBA00022679"/>
    </source>
</evidence>